<evidence type="ECO:0000313" key="1">
    <source>
        <dbReference type="EMBL" id="MCD9638304.1"/>
    </source>
</evidence>
<gene>
    <name evidence="1" type="ORF">HAX54_022179</name>
</gene>
<reference evidence="1 2" key="1">
    <citation type="journal article" date="2021" name="BMC Genomics">
        <title>Datura genome reveals duplications of psychoactive alkaloid biosynthetic genes and high mutation rate following tissue culture.</title>
        <authorList>
            <person name="Rajewski A."/>
            <person name="Carter-House D."/>
            <person name="Stajich J."/>
            <person name="Litt A."/>
        </authorList>
    </citation>
    <scope>NUCLEOTIDE SEQUENCE [LARGE SCALE GENOMIC DNA]</scope>
    <source>
        <strain evidence="1">AR-01</strain>
    </source>
</reference>
<accession>A0ABS8UWC9</accession>
<dbReference type="Proteomes" id="UP000823775">
    <property type="component" value="Unassembled WGS sequence"/>
</dbReference>
<keyword evidence="2" id="KW-1185">Reference proteome</keyword>
<sequence length="105" mass="12150">MPAKPSYCSEQYRCRVGIPVVVRPQQRSTYNYSVAQSKLRPVLVVKLGSEREIFDKSISSANDAYQYVWYTDTILLRLFRCRLWQVRNFMTDVAYSASASAFLHG</sequence>
<evidence type="ECO:0000313" key="2">
    <source>
        <dbReference type="Proteomes" id="UP000823775"/>
    </source>
</evidence>
<comment type="caution">
    <text evidence="1">The sequence shown here is derived from an EMBL/GenBank/DDBJ whole genome shotgun (WGS) entry which is preliminary data.</text>
</comment>
<organism evidence="1 2">
    <name type="scientific">Datura stramonium</name>
    <name type="common">Jimsonweed</name>
    <name type="synonym">Common thornapple</name>
    <dbReference type="NCBI Taxonomy" id="4076"/>
    <lineage>
        <taxon>Eukaryota</taxon>
        <taxon>Viridiplantae</taxon>
        <taxon>Streptophyta</taxon>
        <taxon>Embryophyta</taxon>
        <taxon>Tracheophyta</taxon>
        <taxon>Spermatophyta</taxon>
        <taxon>Magnoliopsida</taxon>
        <taxon>eudicotyledons</taxon>
        <taxon>Gunneridae</taxon>
        <taxon>Pentapetalae</taxon>
        <taxon>asterids</taxon>
        <taxon>lamiids</taxon>
        <taxon>Solanales</taxon>
        <taxon>Solanaceae</taxon>
        <taxon>Solanoideae</taxon>
        <taxon>Datureae</taxon>
        <taxon>Datura</taxon>
    </lineage>
</organism>
<proteinExistence type="predicted"/>
<name>A0ABS8UWC9_DATST</name>
<protein>
    <submittedName>
        <fullName evidence="1">Uncharacterized protein</fullName>
    </submittedName>
</protein>
<dbReference type="EMBL" id="JACEIK010002667">
    <property type="protein sequence ID" value="MCD9638304.1"/>
    <property type="molecule type" value="Genomic_DNA"/>
</dbReference>